<keyword evidence="2" id="KW-1133">Transmembrane helix</keyword>
<feature type="transmembrane region" description="Helical" evidence="2">
    <location>
        <begin position="150"/>
        <end position="169"/>
    </location>
</feature>
<gene>
    <name evidence="3" type="ORF">SAMN06295970_12561</name>
</gene>
<dbReference type="RefSeq" id="WP_283444865.1">
    <property type="nucleotide sequence ID" value="NZ_FXUL01000025.1"/>
</dbReference>
<evidence type="ECO:0000313" key="4">
    <source>
        <dbReference type="Proteomes" id="UP001158049"/>
    </source>
</evidence>
<keyword evidence="2" id="KW-0812">Transmembrane</keyword>
<proteinExistence type="predicted"/>
<dbReference type="Proteomes" id="UP001158049">
    <property type="component" value="Unassembled WGS sequence"/>
</dbReference>
<protein>
    <submittedName>
        <fullName evidence="3">Uncharacterized protein</fullName>
    </submittedName>
</protein>
<accession>A0ABY1QQ04</accession>
<evidence type="ECO:0000313" key="3">
    <source>
        <dbReference type="EMBL" id="SMP76991.1"/>
    </source>
</evidence>
<name>A0ABY1QQ04_9BURK</name>
<reference evidence="3 4" key="1">
    <citation type="submission" date="2017-05" db="EMBL/GenBank/DDBJ databases">
        <authorList>
            <person name="Varghese N."/>
            <person name="Submissions S."/>
        </authorList>
    </citation>
    <scope>NUCLEOTIDE SEQUENCE [LARGE SCALE GENOMIC DNA]</scope>
    <source>
        <strain evidence="3 4">DSM 26001</strain>
    </source>
</reference>
<evidence type="ECO:0000256" key="2">
    <source>
        <dbReference type="SAM" id="Phobius"/>
    </source>
</evidence>
<keyword evidence="2" id="KW-0472">Membrane</keyword>
<comment type="caution">
    <text evidence="3">The sequence shown here is derived from an EMBL/GenBank/DDBJ whole genome shotgun (WGS) entry which is preliminary data.</text>
</comment>
<dbReference type="EMBL" id="FXUL01000025">
    <property type="protein sequence ID" value="SMP76991.1"/>
    <property type="molecule type" value="Genomic_DNA"/>
</dbReference>
<feature type="region of interest" description="Disordered" evidence="1">
    <location>
        <begin position="1"/>
        <end position="23"/>
    </location>
</feature>
<evidence type="ECO:0000256" key="1">
    <source>
        <dbReference type="SAM" id="MobiDB-lite"/>
    </source>
</evidence>
<sequence>MDSRITTTPEIGEHAHHRPKRDMSHIQGWGADLDIKNRPAYPKERTPPRLDNVHWDIPEQQPVNIKVHHSIERPRITPVFGTSSPPSGWSGKIRDYAFTLSENDIRHWLLLMFADRVNVVEGIGQDLSEGHVPNILGEMGIKAEIRHNPVGFAGKVLVVGGILGLLYGMRQRKKLR</sequence>
<keyword evidence="4" id="KW-1185">Reference proteome</keyword>
<organism evidence="3 4">
    <name type="scientific">Noviherbaspirillum suwonense</name>
    <dbReference type="NCBI Taxonomy" id="1224511"/>
    <lineage>
        <taxon>Bacteria</taxon>
        <taxon>Pseudomonadati</taxon>
        <taxon>Pseudomonadota</taxon>
        <taxon>Betaproteobacteria</taxon>
        <taxon>Burkholderiales</taxon>
        <taxon>Oxalobacteraceae</taxon>
        <taxon>Noviherbaspirillum</taxon>
    </lineage>
</organism>